<comment type="caution">
    <text evidence="1">The sequence shown here is derived from an EMBL/GenBank/DDBJ whole genome shotgun (WGS) entry which is preliminary data.</text>
</comment>
<gene>
    <name evidence="1" type="ORF">LLUT_LOCUS28849</name>
</gene>
<keyword evidence="2" id="KW-1185">Reference proteome</keyword>
<name>A0AAV1Y2T4_LUPLU</name>
<proteinExistence type="predicted"/>
<sequence length="125" mass="14486">MPTKAANKELDESLLQTFTDKLQENRDKQEARHEIITEALRSITDQLAGMNTFPPQPPDPLLRFYLSHDPSNPILNPNNLELPPHDGLEPLYWLFQAEQFFQFYQVSPNQRLQMVAFYMKGAALN</sequence>
<reference evidence="1 2" key="1">
    <citation type="submission" date="2024-03" db="EMBL/GenBank/DDBJ databases">
        <authorList>
            <person name="Martinez-Hernandez J."/>
        </authorList>
    </citation>
    <scope>NUCLEOTIDE SEQUENCE [LARGE SCALE GENOMIC DNA]</scope>
</reference>
<evidence type="ECO:0000313" key="1">
    <source>
        <dbReference type="EMBL" id="CAL0327789.1"/>
    </source>
</evidence>
<dbReference type="Proteomes" id="UP001497480">
    <property type="component" value="Unassembled WGS sequence"/>
</dbReference>
<protein>
    <submittedName>
        <fullName evidence="1">Uncharacterized protein</fullName>
    </submittedName>
</protein>
<dbReference type="EMBL" id="CAXHTB010000020">
    <property type="protein sequence ID" value="CAL0327789.1"/>
    <property type="molecule type" value="Genomic_DNA"/>
</dbReference>
<dbReference type="AlphaFoldDB" id="A0AAV1Y2T4"/>
<evidence type="ECO:0000313" key="2">
    <source>
        <dbReference type="Proteomes" id="UP001497480"/>
    </source>
</evidence>
<organism evidence="1 2">
    <name type="scientific">Lupinus luteus</name>
    <name type="common">European yellow lupine</name>
    <dbReference type="NCBI Taxonomy" id="3873"/>
    <lineage>
        <taxon>Eukaryota</taxon>
        <taxon>Viridiplantae</taxon>
        <taxon>Streptophyta</taxon>
        <taxon>Embryophyta</taxon>
        <taxon>Tracheophyta</taxon>
        <taxon>Spermatophyta</taxon>
        <taxon>Magnoliopsida</taxon>
        <taxon>eudicotyledons</taxon>
        <taxon>Gunneridae</taxon>
        <taxon>Pentapetalae</taxon>
        <taxon>rosids</taxon>
        <taxon>fabids</taxon>
        <taxon>Fabales</taxon>
        <taxon>Fabaceae</taxon>
        <taxon>Papilionoideae</taxon>
        <taxon>50 kb inversion clade</taxon>
        <taxon>genistoids sensu lato</taxon>
        <taxon>core genistoids</taxon>
        <taxon>Genisteae</taxon>
        <taxon>Lupinus</taxon>
    </lineage>
</organism>
<accession>A0AAV1Y2T4</accession>